<accession>A0A1I0RBG7</accession>
<gene>
    <name evidence="2" type="ORF">SAMN05421659_113109</name>
</gene>
<keyword evidence="1" id="KW-1133">Transmembrane helix</keyword>
<keyword evidence="3" id="KW-1185">Reference proteome</keyword>
<dbReference type="AlphaFoldDB" id="A0A1I0RBG7"/>
<name>A0A1I0RBG7_9FIRM</name>
<dbReference type="Proteomes" id="UP000199701">
    <property type="component" value="Unassembled WGS sequence"/>
</dbReference>
<protein>
    <recommendedName>
        <fullName evidence="4">DUF3592 domain-containing protein</fullName>
    </recommendedName>
</protein>
<organism evidence="2 3">
    <name type="scientific">[Clostridium] fimetarium</name>
    <dbReference type="NCBI Taxonomy" id="99656"/>
    <lineage>
        <taxon>Bacteria</taxon>
        <taxon>Bacillati</taxon>
        <taxon>Bacillota</taxon>
        <taxon>Clostridia</taxon>
        <taxon>Lachnospirales</taxon>
        <taxon>Lachnospiraceae</taxon>
    </lineage>
</organism>
<keyword evidence="1" id="KW-0472">Membrane</keyword>
<evidence type="ECO:0000313" key="3">
    <source>
        <dbReference type="Proteomes" id="UP000199701"/>
    </source>
</evidence>
<evidence type="ECO:0000313" key="2">
    <source>
        <dbReference type="EMBL" id="SEW38059.1"/>
    </source>
</evidence>
<keyword evidence="1" id="KW-0812">Transmembrane</keyword>
<proteinExistence type="predicted"/>
<feature type="transmembrane region" description="Helical" evidence="1">
    <location>
        <begin position="32"/>
        <end position="50"/>
    </location>
</feature>
<reference evidence="2 3" key="1">
    <citation type="submission" date="2016-10" db="EMBL/GenBank/DDBJ databases">
        <authorList>
            <person name="de Groot N.N."/>
        </authorList>
    </citation>
    <scope>NUCLEOTIDE SEQUENCE [LARGE SCALE GENOMIC DNA]</scope>
    <source>
        <strain evidence="2 3">DSM 9179</strain>
    </source>
</reference>
<evidence type="ECO:0008006" key="4">
    <source>
        <dbReference type="Google" id="ProtNLM"/>
    </source>
</evidence>
<sequence>MSNAGFEGFDYENNYHLSEKEEKSENWAQAKIWVVLGLLMVLCLGLTIYMNSKELILKYSGNSVVTEYKNGEASVAVQDDLGTKHYIDLTSTIVANQDGKITLYYMGENIAGAKAMTAFWFWVAMYSIWIPLTSLCVYFIVKNLNQGKKNKHSQIREY</sequence>
<dbReference type="RefSeq" id="WP_092455789.1">
    <property type="nucleotide sequence ID" value="NZ_FOJI01000013.1"/>
</dbReference>
<evidence type="ECO:0000256" key="1">
    <source>
        <dbReference type="SAM" id="Phobius"/>
    </source>
</evidence>
<feature type="transmembrane region" description="Helical" evidence="1">
    <location>
        <begin position="119"/>
        <end position="141"/>
    </location>
</feature>
<dbReference type="EMBL" id="FOJI01000013">
    <property type="protein sequence ID" value="SEW38059.1"/>
    <property type="molecule type" value="Genomic_DNA"/>
</dbReference>